<proteinExistence type="predicted"/>
<feature type="transmembrane region" description="Helical" evidence="2">
    <location>
        <begin position="97"/>
        <end position="116"/>
    </location>
</feature>
<comment type="caution">
    <text evidence="4">The sequence shown here is derived from an EMBL/GenBank/DDBJ whole genome shotgun (WGS) entry which is preliminary data.</text>
</comment>
<feature type="compositionally biased region" description="Polar residues" evidence="1">
    <location>
        <begin position="519"/>
        <end position="533"/>
    </location>
</feature>
<evidence type="ECO:0008006" key="6">
    <source>
        <dbReference type="Google" id="ProtNLM"/>
    </source>
</evidence>
<feature type="region of interest" description="Disordered" evidence="1">
    <location>
        <begin position="479"/>
        <end position="533"/>
    </location>
</feature>
<accession>A0AAN9T8R9</accession>
<dbReference type="InterPro" id="IPR042378">
    <property type="entry name" value="IDD"/>
</dbReference>
<dbReference type="Proteomes" id="UP001367676">
    <property type="component" value="Unassembled WGS sequence"/>
</dbReference>
<feature type="chain" id="PRO_5042824546" description="Integral membrane protein DGCR2/IDD" evidence="3">
    <location>
        <begin position="19"/>
        <end position="533"/>
    </location>
</feature>
<dbReference type="GO" id="GO:0016020">
    <property type="term" value="C:membrane"/>
    <property type="evidence" value="ECO:0007669"/>
    <property type="project" value="TreeGrafter"/>
</dbReference>
<evidence type="ECO:0000313" key="4">
    <source>
        <dbReference type="EMBL" id="KAK7573963.1"/>
    </source>
</evidence>
<organism evidence="4 5">
    <name type="scientific">Parthenolecanium corni</name>
    <dbReference type="NCBI Taxonomy" id="536013"/>
    <lineage>
        <taxon>Eukaryota</taxon>
        <taxon>Metazoa</taxon>
        <taxon>Ecdysozoa</taxon>
        <taxon>Arthropoda</taxon>
        <taxon>Hexapoda</taxon>
        <taxon>Insecta</taxon>
        <taxon>Pterygota</taxon>
        <taxon>Neoptera</taxon>
        <taxon>Paraneoptera</taxon>
        <taxon>Hemiptera</taxon>
        <taxon>Sternorrhyncha</taxon>
        <taxon>Coccoidea</taxon>
        <taxon>Coccidae</taxon>
        <taxon>Parthenolecanium</taxon>
    </lineage>
</organism>
<dbReference type="EMBL" id="JBBCAQ010000037">
    <property type="protein sequence ID" value="KAK7573963.1"/>
    <property type="molecule type" value="Genomic_DNA"/>
</dbReference>
<name>A0AAN9T8R9_9HEMI</name>
<evidence type="ECO:0000256" key="1">
    <source>
        <dbReference type="SAM" id="MobiDB-lite"/>
    </source>
</evidence>
<feature type="compositionally biased region" description="Basic residues" evidence="1">
    <location>
        <begin position="291"/>
        <end position="305"/>
    </location>
</feature>
<gene>
    <name evidence="4" type="ORF">V9T40_011154</name>
</gene>
<feature type="region of interest" description="Disordered" evidence="1">
    <location>
        <begin position="285"/>
        <end position="341"/>
    </location>
</feature>
<evidence type="ECO:0000256" key="2">
    <source>
        <dbReference type="SAM" id="Phobius"/>
    </source>
</evidence>
<reference evidence="4 5" key="1">
    <citation type="submission" date="2024-03" db="EMBL/GenBank/DDBJ databases">
        <title>Adaptation during the transition from Ophiocordyceps entomopathogen to insect associate is accompanied by gene loss and intensified selection.</title>
        <authorList>
            <person name="Ward C.M."/>
            <person name="Onetto C.A."/>
            <person name="Borneman A.R."/>
        </authorList>
    </citation>
    <scope>NUCLEOTIDE SEQUENCE [LARGE SCALE GENOMIC DNA]</scope>
    <source>
        <strain evidence="4">AWRI1</strain>
        <tissue evidence="4">Single Adult Female</tissue>
    </source>
</reference>
<feature type="region of interest" description="Disordered" evidence="1">
    <location>
        <begin position="210"/>
        <end position="232"/>
    </location>
</feature>
<keyword evidence="3" id="KW-0732">Signal</keyword>
<feature type="region of interest" description="Disordered" evidence="1">
    <location>
        <begin position="388"/>
        <end position="416"/>
    </location>
</feature>
<dbReference type="AlphaFoldDB" id="A0AAN9T8R9"/>
<keyword evidence="5" id="KW-1185">Reference proteome</keyword>
<feature type="signal peptide" evidence="3">
    <location>
        <begin position="1"/>
        <end position="18"/>
    </location>
</feature>
<feature type="compositionally biased region" description="Basic and acidic residues" evidence="1">
    <location>
        <begin position="497"/>
        <end position="507"/>
    </location>
</feature>
<feature type="compositionally biased region" description="Polar residues" evidence="1">
    <location>
        <begin position="306"/>
        <end position="341"/>
    </location>
</feature>
<sequence length="533" mass="59006">MIVFAAVFGAVFVELVSAECTDIYGRSITPNTHFIPGPDICQLCVCDNTSPKWCKRVLCSPPQNCKSFVMGSSCCDYSCLDNTLSNGEYREEIDRRFIFSIIGAVFTLTILLFMVTRFRTRAAARRLLQHQQLAEDGRNLASIGFITGSIGYLNLPNGHHFDDHPLVHFPLYKPNGHYFPRGEAPPPYDEAIADTPLNVAYSSQFLMNERNSEEAGVQRRRSNSEGLANTASRLRTTATENCVCDGQQSSENVPSVAVNENLNSSSQHRSIPSTVCANLSTTDRQIENKKTHQPVKRICQVHKKSSTNNSESVGRRSSGSPKNIKSISNSTTNTEPSQMNLDLSYKNIGPFQHRTLPLSASLSSPLPSTSDSFDRQAQFATFSSVVNISSSDGDEPPSIINDPPAKFSDADPADESTSQLVDDYHAECENCNLNVNAECDSTEDYFSEQETMTLQRKLHDASTIKCNEQSMKVSLTLPTNSRTRRCSSKSQKSGRWNTKDSPHKNKLDYVSSEDETNETEPSQAASKNNEQNI</sequence>
<evidence type="ECO:0000256" key="3">
    <source>
        <dbReference type="SAM" id="SignalP"/>
    </source>
</evidence>
<dbReference type="PANTHER" id="PTHR15256:SF6">
    <property type="entry name" value="INTEGRAL MEMBRANE PROTEIN DGCR2_IDD"/>
    <property type="match status" value="1"/>
</dbReference>
<evidence type="ECO:0000313" key="5">
    <source>
        <dbReference type="Proteomes" id="UP001367676"/>
    </source>
</evidence>
<keyword evidence="2" id="KW-1133">Transmembrane helix</keyword>
<keyword evidence="2" id="KW-0472">Membrane</keyword>
<protein>
    <recommendedName>
        <fullName evidence="6">Integral membrane protein DGCR2/IDD</fullName>
    </recommendedName>
</protein>
<keyword evidence="2" id="KW-0812">Transmembrane</keyword>
<dbReference type="PANTHER" id="PTHR15256">
    <property type="entry name" value="INTEGRAL MEMBRANE PROTEIN DGCR2/IDD"/>
    <property type="match status" value="1"/>
</dbReference>